<dbReference type="PANTHER" id="PTHR43142:SF1">
    <property type="entry name" value="CARBOXYLIC ESTER HYDROLASE"/>
    <property type="match status" value="1"/>
</dbReference>
<feature type="chain" id="PRO_5044957709" description="Carboxylic ester hydrolase" evidence="5">
    <location>
        <begin position="17"/>
        <end position="563"/>
    </location>
</feature>
<dbReference type="SUPFAM" id="SSF53474">
    <property type="entry name" value="alpha/beta-Hydrolases"/>
    <property type="match status" value="1"/>
</dbReference>
<evidence type="ECO:0000259" key="6">
    <source>
        <dbReference type="Pfam" id="PF00135"/>
    </source>
</evidence>
<evidence type="ECO:0000256" key="2">
    <source>
        <dbReference type="ARBA" id="ARBA00022487"/>
    </source>
</evidence>
<dbReference type="Pfam" id="PF00135">
    <property type="entry name" value="COesterase"/>
    <property type="match status" value="1"/>
</dbReference>
<accession>A0ABN7AT87</accession>
<dbReference type="PROSITE" id="PS00122">
    <property type="entry name" value="CARBOXYLESTERASE_B_1"/>
    <property type="match status" value="1"/>
</dbReference>
<organism evidence="7 8">
    <name type="scientific">Nesidiocoris tenuis</name>
    <dbReference type="NCBI Taxonomy" id="355587"/>
    <lineage>
        <taxon>Eukaryota</taxon>
        <taxon>Metazoa</taxon>
        <taxon>Ecdysozoa</taxon>
        <taxon>Arthropoda</taxon>
        <taxon>Hexapoda</taxon>
        <taxon>Insecta</taxon>
        <taxon>Pterygota</taxon>
        <taxon>Neoptera</taxon>
        <taxon>Paraneoptera</taxon>
        <taxon>Hemiptera</taxon>
        <taxon>Heteroptera</taxon>
        <taxon>Panheteroptera</taxon>
        <taxon>Cimicomorpha</taxon>
        <taxon>Miridae</taxon>
        <taxon>Dicyphina</taxon>
        <taxon>Nesidiocoris</taxon>
    </lineage>
</organism>
<comment type="similarity">
    <text evidence="1 5">Belongs to the type-B carboxylesterase/lipase family.</text>
</comment>
<protein>
    <recommendedName>
        <fullName evidence="5">Carboxylic ester hydrolase</fullName>
        <ecNumber evidence="5">3.1.1.-</ecNumber>
    </recommendedName>
</protein>
<reference evidence="7 8" key="1">
    <citation type="submission" date="2023-09" db="EMBL/GenBank/DDBJ databases">
        <title>Nesidiocoris tenuis whole genome shotgun sequence.</title>
        <authorList>
            <person name="Shibata T."/>
            <person name="Shimoda M."/>
            <person name="Kobayashi T."/>
            <person name="Uehara T."/>
        </authorList>
    </citation>
    <scope>NUCLEOTIDE SEQUENCE [LARGE SCALE GENOMIC DNA]</scope>
    <source>
        <strain evidence="7 8">Japan</strain>
    </source>
</reference>
<dbReference type="InterPro" id="IPR002018">
    <property type="entry name" value="CarbesteraseB"/>
</dbReference>
<sequence>MLVILVGYWLLAIAHGARPIARTEYGPVEGIEMETYGRRKIYGFFNIPYTEDVNSRRRFEELKDPAPWYDVFDAGGPPKDCPYVTISNDLTGVENCLGINIFSPLPPNPPYSARLYPVVVYIHGGAYYFYSGGDFGPRYLLDKDVVLVTINFRIGIPGFGSTGDYILPGNLGLKDQVKALKWIQRNIRNFGGDKNLVTLVGMSSGASCVHLHYISPQSRGLFHRGFMSGGAATEFWSMSPAPLRTLELVAKNLKCPTDTPFDIVVCLERVPARELAMSVRTVQVGIVPIAPFAPVLDEFSRDPFLTEYPYEALRAGHAANLPLVVSDVLTGGIFPGAPIVEDEDAMRLIDQNWNYAGDLLLGLKDNILDVYLNDTLRLIRQFYFGDSPINRFVENPFIKMISDRYFLANAMKAVALQARHNPQVYFYLFDYKGGQSTAQALSQTPNKYNASHIDDMLYFFNATQVRSLEQNSTDLRMIDRMTTMLANFARTGVPYFGGNVDFRPVSQQTSIFGPINLLRIRSPDDMKMEEFKNLGNIKFWESLPFLSPRKTTYYRSNMKEKFP</sequence>
<name>A0ABN7AT87_9HEMI</name>
<evidence type="ECO:0000256" key="1">
    <source>
        <dbReference type="ARBA" id="ARBA00005964"/>
    </source>
</evidence>
<dbReference type="InterPro" id="IPR029058">
    <property type="entry name" value="AB_hydrolase_fold"/>
</dbReference>
<feature type="domain" description="Carboxylesterase type B" evidence="6">
    <location>
        <begin position="19"/>
        <end position="510"/>
    </location>
</feature>
<keyword evidence="4" id="KW-0325">Glycoprotein</keyword>
<evidence type="ECO:0000313" key="8">
    <source>
        <dbReference type="Proteomes" id="UP001307889"/>
    </source>
</evidence>
<keyword evidence="3 5" id="KW-0378">Hydrolase</keyword>
<feature type="signal peptide" evidence="5">
    <location>
        <begin position="1"/>
        <end position="16"/>
    </location>
</feature>
<evidence type="ECO:0000256" key="5">
    <source>
        <dbReference type="RuleBase" id="RU361235"/>
    </source>
</evidence>
<evidence type="ECO:0000256" key="3">
    <source>
        <dbReference type="ARBA" id="ARBA00022801"/>
    </source>
</evidence>
<dbReference type="Gene3D" id="3.40.50.1820">
    <property type="entry name" value="alpha/beta hydrolase"/>
    <property type="match status" value="1"/>
</dbReference>
<keyword evidence="8" id="KW-1185">Reference proteome</keyword>
<dbReference type="InterPro" id="IPR019826">
    <property type="entry name" value="Carboxylesterase_B_AS"/>
</dbReference>
<evidence type="ECO:0000256" key="4">
    <source>
        <dbReference type="ARBA" id="ARBA00023180"/>
    </source>
</evidence>
<keyword evidence="2" id="KW-0719">Serine esterase</keyword>
<proteinExistence type="inferred from homology"/>
<dbReference type="EMBL" id="AP028914">
    <property type="protein sequence ID" value="BES95427.1"/>
    <property type="molecule type" value="Genomic_DNA"/>
</dbReference>
<evidence type="ECO:0000313" key="7">
    <source>
        <dbReference type="EMBL" id="BES95427.1"/>
    </source>
</evidence>
<keyword evidence="5" id="KW-0732">Signal</keyword>
<dbReference type="EC" id="3.1.1.-" evidence="5"/>
<dbReference type="Proteomes" id="UP001307889">
    <property type="component" value="Chromosome 6"/>
</dbReference>
<gene>
    <name evidence="7" type="ORF">NTJ_08236</name>
</gene>
<dbReference type="PANTHER" id="PTHR43142">
    <property type="entry name" value="CARBOXYLIC ESTER HYDROLASE"/>
    <property type="match status" value="1"/>
</dbReference>